<protein>
    <recommendedName>
        <fullName evidence="3">HEXXH motif domain-containing protein</fullName>
    </recommendedName>
</protein>
<sequence>MLRPDPDLVHGVNAMLERRLHAAFDHVACDVLGEARPGAWSSSPSAHAAQALFREAAVAGDVARIRNLYDDFRAVLTKAGATARAQVIAWGDDALAGAEYDLLQSAFRDDIGLTAQLVAPDPARAAALKFAIPALMDRLGAVLPLWQQEFTALVAQIHLAETSEGRFGGASAFAAWGAILVNPKAQADDLALLLTLIHESSHLKLFSAYVDDEIVLNDPDEGYSSPLRHEPRPMNGIYHAAFVLARMICFLDDLRSSGRVTEVLGRLPEGAIEAVLESSVERFRAAHEVIRDHGRLTPLGRTIIDEAAAGVAAADQARASA</sequence>
<organism evidence="1 2">
    <name type="scientific">Aliigemmobacter aestuarii</name>
    <dbReference type="NCBI Taxonomy" id="1445661"/>
    <lineage>
        <taxon>Bacteria</taxon>
        <taxon>Pseudomonadati</taxon>
        <taxon>Pseudomonadota</taxon>
        <taxon>Alphaproteobacteria</taxon>
        <taxon>Rhodobacterales</taxon>
        <taxon>Paracoccaceae</taxon>
        <taxon>Aliigemmobacter</taxon>
    </lineage>
</organism>
<proteinExistence type="predicted"/>
<dbReference type="NCBIfam" id="TIGR04267">
    <property type="entry name" value="mod_HExxH"/>
    <property type="match status" value="1"/>
</dbReference>
<evidence type="ECO:0000313" key="2">
    <source>
        <dbReference type="Proteomes" id="UP000309450"/>
    </source>
</evidence>
<dbReference type="Proteomes" id="UP000309450">
    <property type="component" value="Unassembled WGS sequence"/>
</dbReference>
<keyword evidence="2" id="KW-1185">Reference proteome</keyword>
<comment type="caution">
    <text evidence="1">The sequence shown here is derived from an EMBL/GenBank/DDBJ whole genome shotgun (WGS) entry which is preliminary data.</text>
</comment>
<name>A0A4S3ML16_9RHOB</name>
<dbReference type="AlphaFoldDB" id="A0A4S3ML16"/>
<reference evidence="1 2" key="1">
    <citation type="submission" date="2019-04" db="EMBL/GenBank/DDBJ databases">
        <title>Draft genome sequence of Gemmobacter aestuarii sp. nov.</title>
        <authorList>
            <person name="Hameed A."/>
            <person name="Lin S.-Y."/>
            <person name="Shahina M."/>
            <person name="Lai W.-A."/>
            <person name="Young C.-C."/>
        </authorList>
    </citation>
    <scope>NUCLEOTIDE SEQUENCE [LARGE SCALE GENOMIC DNA]</scope>
    <source>
        <strain evidence="1 2">CC-PW-75</strain>
    </source>
</reference>
<evidence type="ECO:0000313" key="1">
    <source>
        <dbReference type="EMBL" id="THD82767.1"/>
    </source>
</evidence>
<accession>A0A4S3ML16</accession>
<evidence type="ECO:0008006" key="3">
    <source>
        <dbReference type="Google" id="ProtNLM"/>
    </source>
</evidence>
<dbReference type="InterPro" id="IPR026337">
    <property type="entry name" value="AKG_HExxH"/>
</dbReference>
<gene>
    <name evidence="1" type="ORF">E7811_11420</name>
</gene>
<dbReference type="EMBL" id="SSND01000003">
    <property type="protein sequence ID" value="THD82767.1"/>
    <property type="molecule type" value="Genomic_DNA"/>
</dbReference>